<dbReference type="EMBL" id="LAZR01006090">
    <property type="protein sequence ID" value="KKM94816.1"/>
    <property type="molecule type" value="Genomic_DNA"/>
</dbReference>
<proteinExistence type="predicted"/>
<sequence length="134" mass="15390">MWQDIKKLAKDIFGAPVCTAIYRPSITDRQGEKYIKRPPETPPGRSPKSVPMKKIERLELEGLDIEEVDHYEIRIPPRNSGEGHFHVTCEGRYSLESKVSELTSKGHTEMFVTAYKRVEEYKVCTKIKVTAKPI</sequence>
<protein>
    <submittedName>
        <fullName evidence="2">Uncharacterized protein</fullName>
    </submittedName>
</protein>
<gene>
    <name evidence="2" type="ORF">LCGC14_1194420</name>
</gene>
<dbReference type="AlphaFoldDB" id="A0A0F9M6A2"/>
<feature type="compositionally biased region" description="Basic and acidic residues" evidence="1">
    <location>
        <begin position="29"/>
        <end position="39"/>
    </location>
</feature>
<feature type="region of interest" description="Disordered" evidence="1">
    <location>
        <begin position="29"/>
        <end position="50"/>
    </location>
</feature>
<evidence type="ECO:0000313" key="2">
    <source>
        <dbReference type="EMBL" id="KKM94816.1"/>
    </source>
</evidence>
<accession>A0A0F9M6A2</accession>
<reference evidence="2" key="1">
    <citation type="journal article" date="2015" name="Nature">
        <title>Complex archaea that bridge the gap between prokaryotes and eukaryotes.</title>
        <authorList>
            <person name="Spang A."/>
            <person name="Saw J.H."/>
            <person name="Jorgensen S.L."/>
            <person name="Zaremba-Niedzwiedzka K."/>
            <person name="Martijn J."/>
            <person name="Lind A.E."/>
            <person name="van Eijk R."/>
            <person name="Schleper C."/>
            <person name="Guy L."/>
            <person name="Ettema T.J."/>
        </authorList>
    </citation>
    <scope>NUCLEOTIDE SEQUENCE</scope>
</reference>
<evidence type="ECO:0000256" key="1">
    <source>
        <dbReference type="SAM" id="MobiDB-lite"/>
    </source>
</evidence>
<organism evidence="2">
    <name type="scientific">marine sediment metagenome</name>
    <dbReference type="NCBI Taxonomy" id="412755"/>
    <lineage>
        <taxon>unclassified sequences</taxon>
        <taxon>metagenomes</taxon>
        <taxon>ecological metagenomes</taxon>
    </lineage>
</organism>
<comment type="caution">
    <text evidence="2">The sequence shown here is derived from an EMBL/GenBank/DDBJ whole genome shotgun (WGS) entry which is preliminary data.</text>
</comment>
<name>A0A0F9M6A2_9ZZZZ</name>